<dbReference type="GeneID" id="113093862"/>
<reference evidence="3" key="1">
    <citation type="submission" date="2025-08" db="UniProtKB">
        <authorList>
            <consortium name="RefSeq"/>
        </authorList>
    </citation>
    <scope>IDENTIFICATION</scope>
    <source>
        <strain evidence="3">Wakin</strain>
        <tissue evidence="3">Muscle</tissue>
    </source>
</reference>
<dbReference type="RefSeq" id="XP_026115221.1">
    <property type="nucleotide sequence ID" value="XM_026259436.1"/>
</dbReference>
<organism evidence="2 3">
    <name type="scientific">Carassius auratus</name>
    <name type="common">Goldfish</name>
    <dbReference type="NCBI Taxonomy" id="7957"/>
    <lineage>
        <taxon>Eukaryota</taxon>
        <taxon>Metazoa</taxon>
        <taxon>Chordata</taxon>
        <taxon>Craniata</taxon>
        <taxon>Vertebrata</taxon>
        <taxon>Euteleostomi</taxon>
        <taxon>Actinopterygii</taxon>
        <taxon>Neopterygii</taxon>
        <taxon>Teleostei</taxon>
        <taxon>Ostariophysi</taxon>
        <taxon>Cypriniformes</taxon>
        <taxon>Cyprinidae</taxon>
        <taxon>Cyprininae</taxon>
        <taxon>Carassius</taxon>
    </lineage>
</organism>
<dbReference type="PANTHER" id="PTHR37984:SF15">
    <property type="entry name" value="INTEGRASE CATALYTIC DOMAIN-CONTAINING PROTEIN"/>
    <property type="match status" value="1"/>
</dbReference>
<dbReference type="AlphaFoldDB" id="A0A6P6P2A4"/>
<dbReference type="OrthoDB" id="441285at2759"/>
<dbReference type="GO" id="GO:0003676">
    <property type="term" value="F:nucleic acid binding"/>
    <property type="evidence" value="ECO:0007669"/>
    <property type="project" value="InterPro"/>
</dbReference>
<evidence type="ECO:0000256" key="1">
    <source>
        <dbReference type="SAM" id="MobiDB-lite"/>
    </source>
</evidence>
<protein>
    <submittedName>
        <fullName evidence="3">Uncharacterized protein LOC113093862</fullName>
    </submittedName>
</protein>
<keyword evidence="2" id="KW-1185">Reference proteome</keyword>
<proteinExistence type="predicted"/>
<dbReference type="PANTHER" id="PTHR37984">
    <property type="entry name" value="PROTEIN CBG26694"/>
    <property type="match status" value="1"/>
</dbReference>
<dbReference type="InterPro" id="IPR036397">
    <property type="entry name" value="RNaseH_sf"/>
</dbReference>
<dbReference type="InterPro" id="IPR050951">
    <property type="entry name" value="Retrovirus_Pol_polyprotein"/>
</dbReference>
<sequence>MLGTLETKKKSCWKEYVKPLVHAYNCTRNETTGFSPYELMFGRQPRLPVDLAFGLPLRDKANTTHSQYVKNLKSSLEESFRIAVENSKRMAEKNKTRFDKRVTASELDKGDRVLVRSVRLRGKNKLADKWEETIYVVVDRYGDLPVYKICPEFQTGPTRTLHRDLLLPCGTLSSDVSELETPSPVPRCKTRSKANGESPEEDIFDSEEEVYHSVPQLEFVGESFTVHTSKEIQPGKEDIAQSLGTGLLKETPELEEENLPVNPEENLPVNPEENLPVNFEVQSEREEIADSTHVTGLEAQSPSFNRESSVPRFSSVEEELNDAENMETDMEAIESVHSRNELRRSVRTKEKPKILTYPKLGNPLITIVQSLLQGLNEAFSESLQECPRTSCSAAQDYTGNMQRDLHGSMGGGCNPGSKTFVV</sequence>
<dbReference type="Gene3D" id="3.30.420.10">
    <property type="entry name" value="Ribonuclease H-like superfamily/Ribonuclease H"/>
    <property type="match status" value="1"/>
</dbReference>
<name>A0A6P6P2A4_CARAU</name>
<gene>
    <name evidence="3" type="primary">LOC113093862</name>
</gene>
<dbReference type="Proteomes" id="UP000515129">
    <property type="component" value="Unplaced"/>
</dbReference>
<accession>A0A6P6P2A4</accession>
<feature type="region of interest" description="Disordered" evidence="1">
    <location>
        <begin position="176"/>
        <end position="204"/>
    </location>
</feature>
<evidence type="ECO:0000313" key="2">
    <source>
        <dbReference type="Proteomes" id="UP000515129"/>
    </source>
</evidence>
<dbReference type="KEGG" id="caua:113093862"/>
<evidence type="ECO:0000313" key="3">
    <source>
        <dbReference type="RefSeq" id="XP_026115221.1"/>
    </source>
</evidence>